<dbReference type="AlphaFoldDB" id="A0A8T0GD64"/>
<keyword evidence="3" id="KW-1185">Reference proteome</keyword>
<evidence type="ECO:0000313" key="3">
    <source>
        <dbReference type="Proteomes" id="UP000822688"/>
    </source>
</evidence>
<protein>
    <submittedName>
        <fullName evidence="2">Uncharacterized protein</fullName>
    </submittedName>
</protein>
<keyword evidence="1" id="KW-0472">Membrane</keyword>
<feature type="transmembrane region" description="Helical" evidence="1">
    <location>
        <begin position="18"/>
        <end position="40"/>
    </location>
</feature>
<reference evidence="2 3" key="1">
    <citation type="submission" date="2020-06" db="EMBL/GenBank/DDBJ databases">
        <title>WGS assembly of Ceratodon purpureus strain R40.</title>
        <authorList>
            <person name="Carey S.B."/>
            <person name="Jenkins J."/>
            <person name="Shu S."/>
            <person name="Lovell J.T."/>
            <person name="Sreedasyam A."/>
            <person name="Maumus F."/>
            <person name="Tiley G.P."/>
            <person name="Fernandez-Pozo N."/>
            <person name="Barry K."/>
            <person name="Chen C."/>
            <person name="Wang M."/>
            <person name="Lipzen A."/>
            <person name="Daum C."/>
            <person name="Saski C.A."/>
            <person name="Payton A.C."/>
            <person name="Mcbreen J.C."/>
            <person name="Conrad R.E."/>
            <person name="Kollar L.M."/>
            <person name="Olsson S."/>
            <person name="Huttunen S."/>
            <person name="Landis J.B."/>
            <person name="Wickett N.J."/>
            <person name="Johnson M.G."/>
            <person name="Rensing S.A."/>
            <person name="Grimwood J."/>
            <person name="Schmutz J."/>
            <person name="Mcdaniel S.F."/>
        </authorList>
    </citation>
    <scope>NUCLEOTIDE SEQUENCE [LARGE SCALE GENOMIC DNA]</scope>
    <source>
        <strain evidence="2 3">R40</strain>
    </source>
</reference>
<proteinExistence type="predicted"/>
<sequence>MANVVVDDIENIFFNEQWLTFILGLFFFLPFLVGMILPFLKRSDRFPTTSYQLGFCFNILGFNLYIIGVIVLVQILHKQPSFLINYLPLTPSNAMKTTNSTHGN</sequence>
<gene>
    <name evidence="2" type="ORF">KC19_11G107500</name>
</gene>
<accession>A0A8T0GD64</accession>
<name>A0A8T0GD64_CERPU</name>
<keyword evidence="1" id="KW-1133">Transmembrane helix</keyword>
<feature type="transmembrane region" description="Helical" evidence="1">
    <location>
        <begin position="52"/>
        <end position="76"/>
    </location>
</feature>
<organism evidence="2 3">
    <name type="scientific">Ceratodon purpureus</name>
    <name type="common">Fire moss</name>
    <name type="synonym">Dicranum purpureum</name>
    <dbReference type="NCBI Taxonomy" id="3225"/>
    <lineage>
        <taxon>Eukaryota</taxon>
        <taxon>Viridiplantae</taxon>
        <taxon>Streptophyta</taxon>
        <taxon>Embryophyta</taxon>
        <taxon>Bryophyta</taxon>
        <taxon>Bryophytina</taxon>
        <taxon>Bryopsida</taxon>
        <taxon>Dicranidae</taxon>
        <taxon>Pseudoditrichales</taxon>
        <taxon>Ditrichaceae</taxon>
        <taxon>Ceratodon</taxon>
    </lineage>
</organism>
<dbReference type="EMBL" id="CM026432">
    <property type="protein sequence ID" value="KAG0557171.1"/>
    <property type="molecule type" value="Genomic_DNA"/>
</dbReference>
<evidence type="ECO:0000256" key="1">
    <source>
        <dbReference type="SAM" id="Phobius"/>
    </source>
</evidence>
<comment type="caution">
    <text evidence="2">The sequence shown here is derived from an EMBL/GenBank/DDBJ whole genome shotgun (WGS) entry which is preliminary data.</text>
</comment>
<keyword evidence="1" id="KW-0812">Transmembrane</keyword>
<evidence type="ECO:0000313" key="2">
    <source>
        <dbReference type="EMBL" id="KAG0557171.1"/>
    </source>
</evidence>
<dbReference type="Proteomes" id="UP000822688">
    <property type="component" value="Chromosome 11"/>
</dbReference>